<dbReference type="SUPFAM" id="SSF56672">
    <property type="entry name" value="DNA/RNA polymerases"/>
    <property type="match status" value="1"/>
</dbReference>
<dbReference type="OrthoDB" id="6430953at2759"/>
<evidence type="ECO:0000313" key="3">
    <source>
        <dbReference type="Proteomes" id="UP000288716"/>
    </source>
</evidence>
<proteinExistence type="predicted"/>
<comment type="caution">
    <text evidence="2">The sequence shown here is derived from an EMBL/GenBank/DDBJ whole genome shotgun (WGS) entry which is preliminary data.</text>
</comment>
<organism evidence="2 3">
    <name type="scientific">Leptotrombidium deliense</name>
    <dbReference type="NCBI Taxonomy" id="299467"/>
    <lineage>
        <taxon>Eukaryota</taxon>
        <taxon>Metazoa</taxon>
        <taxon>Ecdysozoa</taxon>
        <taxon>Arthropoda</taxon>
        <taxon>Chelicerata</taxon>
        <taxon>Arachnida</taxon>
        <taxon>Acari</taxon>
        <taxon>Acariformes</taxon>
        <taxon>Trombidiformes</taxon>
        <taxon>Prostigmata</taxon>
        <taxon>Anystina</taxon>
        <taxon>Parasitengona</taxon>
        <taxon>Trombiculoidea</taxon>
        <taxon>Trombiculidae</taxon>
        <taxon>Leptotrombidium</taxon>
    </lineage>
</organism>
<evidence type="ECO:0000259" key="1">
    <source>
        <dbReference type="Pfam" id="PF07727"/>
    </source>
</evidence>
<dbReference type="Pfam" id="PF07727">
    <property type="entry name" value="RVT_2"/>
    <property type="match status" value="1"/>
</dbReference>
<feature type="non-terminal residue" evidence="2">
    <location>
        <position position="185"/>
    </location>
</feature>
<protein>
    <submittedName>
        <fullName evidence="2">Integrase core domain protein-like protein</fullName>
    </submittedName>
</protein>
<sequence length="185" mass="21355">MTLAQFDVKTAFLNGDLDEDIFMEQPYGFTDNTDRVCKLKKSLYGLKQAPRQWNKKFISFIKKFDLEQTLADPCVFRMRSENEELFVAIYVDDGIACSTNKQLLSEMLDFLKTNFEITTTDKLCFLGIEIETDSDSVRIHQTGYASEVLKRFKMQECKPAATPFDPNLSLSNELYDACEEETEFP</sequence>
<gene>
    <name evidence="2" type="ORF">B4U80_12624</name>
</gene>
<dbReference type="VEuPathDB" id="VectorBase:LDEU014270"/>
<evidence type="ECO:0000313" key="2">
    <source>
        <dbReference type="EMBL" id="RWS04107.1"/>
    </source>
</evidence>
<accession>A0A443QM74</accession>
<name>A0A443QM74_9ACAR</name>
<dbReference type="STRING" id="299467.A0A443QM74"/>
<keyword evidence="3" id="KW-1185">Reference proteome</keyword>
<reference evidence="2 3" key="1">
    <citation type="journal article" date="2018" name="Gigascience">
        <title>Genomes of trombidid mites reveal novel predicted allergens and laterally-transferred genes associated with secondary metabolism.</title>
        <authorList>
            <person name="Dong X."/>
            <person name="Chaisiri K."/>
            <person name="Xia D."/>
            <person name="Armstrong S.D."/>
            <person name="Fang Y."/>
            <person name="Donnelly M.J."/>
            <person name="Kadowaki T."/>
            <person name="McGarry J.W."/>
            <person name="Darby A.C."/>
            <person name="Makepeace B.L."/>
        </authorList>
    </citation>
    <scope>NUCLEOTIDE SEQUENCE [LARGE SCALE GENOMIC DNA]</scope>
    <source>
        <strain evidence="2">UoL-UT</strain>
    </source>
</reference>
<dbReference type="InterPro" id="IPR043502">
    <property type="entry name" value="DNA/RNA_pol_sf"/>
</dbReference>
<dbReference type="Proteomes" id="UP000288716">
    <property type="component" value="Unassembled WGS sequence"/>
</dbReference>
<dbReference type="AlphaFoldDB" id="A0A443QM74"/>
<dbReference type="GO" id="GO:0071897">
    <property type="term" value="P:DNA biosynthetic process"/>
    <property type="evidence" value="ECO:0007669"/>
    <property type="project" value="UniProtKB-ARBA"/>
</dbReference>
<feature type="domain" description="Reverse transcriptase Ty1/copia-type" evidence="1">
    <location>
        <begin position="4"/>
        <end position="164"/>
    </location>
</feature>
<dbReference type="EMBL" id="NCKV01054028">
    <property type="protein sequence ID" value="RWS04107.1"/>
    <property type="molecule type" value="Genomic_DNA"/>
</dbReference>
<dbReference type="InterPro" id="IPR013103">
    <property type="entry name" value="RVT_2"/>
</dbReference>